<sequence>MSQCHSTAVIALQAAIIGYDTDRTPTSLHELKRAVAGARAAGVNVSAVLAATVTVLCTEEELRRIADAA</sequence>
<keyword evidence="2" id="KW-1185">Reference proteome</keyword>
<gene>
    <name evidence="1" type="ORF">FG87_09985</name>
</gene>
<dbReference type="Proteomes" id="UP000031364">
    <property type="component" value="Unassembled WGS sequence"/>
</dbReference>
<dbReference type="RefSeq" id="WP_014985198.1">
    <property type="nucleotide sequence ID" value="NZ_BDCI01000002.1"/>
</dbReference>
<comment type="caution">
    <text evidence="1">The sequence shown here is derived from an EMBL/GenBank/DDBJ whole genome shotgun (WGS) entry which is preliminary data.</text>
</comment>
<evidence type="ECO:0000313" key="2">
    <source>
        <dbReference type="Proteomes" id="UP000031364"/>
    </source>
</evidence>
<name>A0ABR4ZJ25_9NOCA</name>
<protein>
    <submittedName>
        <fullName evidence="1">Uncharacterized protein</fullName>
    </submittedName>
</protein>
<dbReference type="EMBL" id="JNFP01000009">
    <property type="protein sequence ID" value="KIA65204.1"/>
    <property type="molecule type" value="Genomic_DNA"/>
</dbReference>
<proteinExistence type="predicted"/>
<accession>A0ABR4ZJ25</accession>
<reference evidence="1 2" key="1">
    <citation type="journal article" date="2014" name="Int. J. Syst. Evol. Microbiol.">
        <title>Nocardia vulneris sp. nov., isolated from wounds of human patients in North America.</title>
        <authorList>
            <person name="Lasker B.A."/>
            <person name="Bell M."/>
            <person name="Klenk H.P."/>
            <person name="Sproer C."/>
            <person name="Schumann C."/>
            <person name="Schumann P."/>
            <person name="Brown J.M."/>
        </authorList>
    </citation>
    <scope>NUCLEOTIDE SEQUENCE [LARGE SCALE GENOMIC DNA]</scope>
    <source>
        <strain evidence="1 2">W9851</strain>
    </source>
</reference>
<evidence type="ECO:0000313" key="1">
    <source>
        <dbReference type="EMBL" id="KIA65204.1"/>
    </source>
</evidence>
<organism evidence="1 2">
    <name type="scientific">Nocardia vulneris</name>
    <dbReference type="NCBI Taxonomy" id="1141657"/>
    <lineage>
        <taxon>Bacteria</taxon>
        <taxon>Bacillati</taxon>
        <taxon>Actinomycetota</taxon>
        <taxon>Actinomycetes</taxon>
        <taxon>Mycobacteriales</taxon>
        <taxon>Nocardiaceae</taxon>
        <taxon>Nocardia</taxon>
    </lineage>
</organism>